<evidence type="ECO:0000256" key="11">
    <source>
        <dbReference type="ARBA" id="ARBA00025736"/>
    </source>
</evidence>
<protein>
    <submittedName>
        <fullName evidence="17">Leukotriene B4 receptor 1-like isoform X1</fullName>
    </submittedName>
</protein>
<keyword evidence="8 12" id="KW-0675">Receptor</keyword>
<dbReference type="InterPro" id="IPR003981">
    <property type="entry name" value="Leukotriene_B4_rcpt"/>
</dbReference>
<evidence type="ECO:0000256" key="14">
    <source>
        <dbReference type="SAM" id="Phobius"/>
    </source>
</evidence>
<keyword evidence="5 14" id="KW-1133">Transmembrane helix</keyword>
<evidence type="ECO:0000256" key="3">
    <source>
        <dbReference type="ARBA" id="ARBA00022553"/>
    </source>
</evidence>
<dbReference type="Proteomes" id="UP000186698">
    <property type="component" value="Chromosome 1L"/>
</dbReference>
<evidence type="ECO:0000256" key="4">
    <source>
        <dbReference type="ARBA" id="ARBA00022692"/>
    </source>
</evidence>
<keyword evidence="7 14" id="KW-0472">Membrane</keyword>
<feature type="transmembrane region" description="Helical" evidence="14">
    <location>
        <begin position="102"/>
        <end position="125"/>
    </location>
</feature>
<dbReference type="RefSeq" id="XP_041421425.1">
    <property type="nucleotide sequence ID" value="XM_041565491.1"/>
</dbReference>
<dbReference type="PANTHER" id="PTHR24225">
    <property type="entry name" value="CHEMOTACTIC RECEPTOR"/>
    <property type="match status" value="1"/>
</dbReference>
<dbReference type="GO" id="GO:0004875">
    <property type="term" value="F:complement receptor activity"/>
    <property type="evidence" value="ECO:0000318"/>
    <property type="project" value="GO_Central"/>
</dbReference>
<comment type="similarity">
    <text evidence="12">Belongs to the G-protein coupled receptor 1 family.</text>
</comment>
<dbReference type="Pfam" id="PF00001">
    <property type="entry name" value="7tm_1"/>
    <property type="match status" value="1"/>
</dbReference>
<evidence type="ECO:0000259" key="15">
    <source>
        <dbReference type="PROSITE" id="PS50262"/>
    </source>
</evidence>
<proteinExistence type="inferred from homology"/>
<feature type="transmembrane region" description="Helical" evidence="14">
    <location>
        <begin position="145"/>
        <end position="163"/>
    </location>
</feature>
<keyword evidence="6 12" id="KW-0297">G-protein coupled receptor</keyword>
<evidence type="ECO:0000256" key="8">
    <source>
        <dbReference type="ARBA" id="ARBA00023170"/>
    </source>
</evidence>
<dbReference type="PANTHER" id="PTHR24225:SF72">
    <property type="entry name" value="G-PROTEIN COUPLED RECEPTORS FAMILY 1 PROFILE DOMAIN-CONTAINING PROTEIN-RELATED"/>
    <property type="match status" value="1"/>
</dbReference>
<reference evidence="17" key="1">
    <citation type="submission" date="2025-08" db="UniProtKB">
        <authorList>
            <consortium name="RefSeq"/>
        </authorList>
    </citation>
    <scope>IDENTIFICATION</scope>
    <source>
        <strain evidence="17">J_2021</strain>
        <tissue evidence="17">Erythrocytes</tissue>
    </source>
</reference>
<dbReference type="GO" id="GO:0004974">
    <property type="term" value="F:leukotriene receptor activity"/>
    <property type="evidence" value="ECO:0007669"/>
    <property type="project" value="InterPro"/>
</dbReference>
<evidence type="ECO:0000256" key="2">
    <source>
        <dbReference type="ARBA" id="ARBA00022475"/>
    </source>
</evidence>
<evidence type="ECO:0000256" key="7">
    <source>
        <dbReference type="ARBA" id="ARBA00023136"/>
    </source>
</evidence>
<feature type="transmembrane region" description="Helical" evidence="14">
    <location>
        <begin position="275"/>
        <end position="299"/>
    </location>
</feature>
<dbReference type="PROSITE" id="PS50262">
    <property type="entry name" value="G_PROTEIN_RECEP_F1_2"/>
    <property type="match status" value="1"/>
</dbReference>
<dbReference type="PROSITE" id="PS00237">
    <property type="entry name" value="G_PROTEIN_RECEP_F1_1"/>
    <property type="match status" value="1"/>
</dbReference>
<evidence type="ECO:0000256" key="12">
    <source>
        <dbReference type="RuleBase" id="RU000688"/>
    </source>
</evidence>
<dbReference type="KEGG" id="xla:108714995"/>
<dbReference type="FunFam" id="1.20.1070.10:FF:000109">
    <property type="entry name" value="Leukotriene B4 receptor"/>
    <property type="match status" value="1"/>
</dbReference>
<dbReference type="InterPro" id="IPR000826">
    <property type="entry name" value="Formyl_rcpt-rel"/>
</dbReference>
<keyword evidence="3" id="KW-0597">Phosphoprotein</keyword>
<comment type="similarity">
    <text evidence="11">Belongs to the chemokine-like receptor (CMKLR) family.</text>
</comment>
<dbReference type="GO" id="GO:0002430">
    <property type="term" value="P:complement receptor mediated signaling pathway"/>
    <property type="evidence" value="ECO:0000318"/>
    <property type="project" value="GO_Central"/>
</dbReference>
<evidence type="ECO:0000256" key="13">
    <source>
        <dbReference type="SAM" id="MobiDB-lite"/>
    </source>
</evidence>
<organism evidence="16 17">
    <name type="scientific">Xenopus laevis</name>
    <name type="common">African clawed frog</name>
    <dbReference type="NCBI Taxonomy" id="8355"/>
    <lineage>
        <taxon>Eukaryota</taxon>
        <taxon>Metazoa</taxon>
        <taxon>Chordata</taxon>
        <taxon>Craniata</taxon>
        <taxon>Vertebrata</taxon>
        <taxon>Euteleostomi</taxon>
        <taxon>Amphibia</taxon>
        <taxon>Batrachia</taxon>
        <taxon>Anura</taxon>
        <taxon>Pipoidea</taxon>
        <taxon>Pipidae</taxon>
        <taxon>Xenopodinae</taxon>
        <taxon>Xenopus</taxon>
        <taxon>Xenopus</taxon>
    </lineage>
</organism>
<evidence type="ECO:0000313" key="16">
    <source>
        <dbReference type="Proteomes" id="UP000186698"/>
    </source>
</evidence>
<keyword evidence="4 12" id="KW-0812">Transmembrane</keyword>
<dbReference type="PRINTS" id="PR00237">
    <property type="entry name" value="GPCRRHODOPSN"/>
</dbReference>
<dbReference type="GO" id="GO:0006954">
    <property type="term" value="P:inflammatory response"/>
    <property type="evidence" value="ECO:0000318"/>
    <property type="project" value="GO_Central"/>
</dbReference>
<keyword evidence="9" id="KW-0325">Glycoprotein</keyword>
<keyword evidence="16" id="KW-1185">Reference proteome</keyword>
<dbReference type="GO" id="GO:0004930">
    <property type="term" value="F:G protein-coupled receptor activity"/>
    <property type="evidence" value="ECO:0000318"/>
    <property type="project" value="GO_Central"/>
</dbReference>
<dbReference type="PRINTS" id="PR01476">
    <property type="entry name" value="LTBRECEPTOR"/>
</dbReference>
<feature type="region of interest" description="Disordered" evidence="13">
    <location>
        <begin position="1"/>
        <end position="28"/>
    </location>
</feature>
<evidence type="ECO:0000256" key="9">
    <source>
        <dbReference type="ARBA" id="ARBA00023180"/>
    </source>
</evidence>
<dbReference type="CDD" id="cd15121">
    <property type="entry name" value="7tmA_LTB4R1"/>
    <property type="match status" value="1"/>
</dbReference>
<dbReference type="SUPFAM" id="SSF81321">
    <property type="entry name" value="Family A G protein-coupled receptor-like"/>
    <property type="match status" value="1"/>
</dbReference>
<dbReference type="Gene3D" id="1.20.1070.10">
    <property type="entry name" value="Rhodopsin 7-helix transmembrane proteins"/>
    <property type="match status" value="1"/>
</dbReference>
<evidence type="ECO:0000256" key="10">
    <source>
        <dbReference type="ARBA" id="ARBA00023224"/>
    </source>
</evidence>
<dbReference type="GO" id="GO:0007204">
    <property type="term" value="P:positive regulation of cytosolic calcium ion concentration"/>
    <property type="evidence" value="ECO:0000318"/>
    <property type="project" value="GO_Central"/>
</dbReference>
<feature type="transmembrane region" description="Helical" evidence="14">
    <location>
        <begin position="71"/>
        <end position="95"/>
    </location>
</feature>
<evidence type="ECO:0000256" key="5">
    <source>
        <dbReference type="ARBA" id="ARBA00022989"/>
    </source>
</evidence>
<evidence type="ECO:0000256" key="6">
    <source>
        <dbReference type="ARBA" id="ARBA00023040"/>
    </source>
</evidence>
<dbReference type="CTD" id="108714995"/>
<dbReference type="InterPro" id="IPR017452">
    <property type="entry name" value="GPCR_Rhodpsn_7TM"/>
</dbReference>
<evidence type="ECO:0000256" key="1">
    <source>
        <dbReference type="ARBA" id="ARBA00004651"/>
    </source>
</evidence>
<keyword evidence="2" id="KW-1003">Cell membrane</keyword>
<sequence>MKTGSFQTSRNSPTSASHSPVGQTTRASPFRQKNSIMTEVYTVDYLMSTINSSFGNVTQHPMSLSRSSPRLGIAILSVAFIIGFPGNAFIIWTVLTRMKKRTVTCILILHLAIADMAVILTAPFFLHFLDNDSWVFGEVICKLCHYIGCVSMYASNWLISFMSMDRFLAVAKPFTSQLMRTKTAVSGIILVIWLVAFLFSIPMPLYRTVLTFQTRFVCMPFHKSSGHLVFQYLLETITGFLIPFNIIGICYLYICLRLRTAKFQSKHKTNRLVTLIVITFCLFWLPYHVVNIIQVTGALTSGPTGQKLINAARKARPNVTALIFLSSSVNPVLYAYAGGSFIRTAGLEFMAKLFEGTSSEVSSFRKVSQAFRQRSRNESVELGKLGEIPEESKIFSTNPAE</sequence>
<keyword evidence="10 12" id="KW-0807">Transducer</keyword>
<feature type="transmembrane region" description="Helical" evidence="14">
    <location>
        <begin position="229"/>
        <end position="254"/>
    </location>
</feature>
<comment type="subcellular location">
    <subcellularLocation>
        <location evidence="1">Cell membrane</location>
        <topology evidence="1">Multi-pass membrane protein</topology>
    </subcellularLocation>
</comment>
<dbReference type="InterPro" id="IPR000276">
    <property type="entry name" value="GPCR_Rhodpsn"/>
</dbReference>
<dbReference type="GO" id="GO:0007200">
    <property type="term" value="P:phospholipase C-activating G protein-coupled receptor signaling pathway"/>
    <property type="evidence" value="ECO:0000318"/>
    <property type="project" value="GO_Central"/>
</dbReference>
<dbReference type="GO" id="GO:0005886">
    <property type="term" value="C:plasma membrane"/>
    <property type="evidence" value="ECO:0000318"/>
    <property type="project" value="GO_Central"/>
</dbReference>
<dbReference type="GeneID" id="108714995"/>
<dbReference type="AlphaFoldDB" id="A0A8J1KVU0"/>
<feature type="transmembrane region" description="Helical" evidence="14">
    <location>
        <begin position="319"/>
        <end position="342"/>
    </location>
</feature>
<feature type="transmembrane region" description="Helical" evidence="14">
    <location>
        <begin position="184"/>
        <end position="206"/>
    </location>
</feature>
<gene>
    <name evidence="17" type="primary">ltb4r.L</name>
</gene>
<dbReference type="OrthoDB" id="8888529at2759"/>
<accession>A0A8J1KVU0</accession>
<evidence type="ECO:0000313" key="17">
    <source>
        <dbReference type="RefSeq" id="XP_041421425.1"/>
    </source>
</evidence>
<feature type="domain" description="G-protein coupled receptors family 1 profile" evidence="15">
    <location>
        <begin position="86"/>
        <end position="334"/>
    </location>
</feature>
<name>A0A8J1KVU0_XENLA</name>